<evidence type="ECO:0000313" key="8">
    <source>
        <dbReference type="EMBL" id="ACM49816.1"/>
    </source>
</evidence>
<feature type="domain" description="Methyltransferase" evidence="7">
    <location>
        <begin position="225"/>
        <end position="322"/>
    </location>
</feature>
<keyword evidence="5 6" id="KW-0802">TPR repeat</keyword>
<dbReference type="KEGG" id="amf:AMF_998"/>
<evidence type="ECO:0000256" key="4">
    <source>
        <dbReference type="ARBA" id="ARBA00022737"/>
    </source>
</evidence>
<evidence type="ECO:0000313" key="9">
    <source>
        <dbReference type="Proteomes" id="UP000007307"/>
    </source>
</evidence>
<dbReference type="eggNOG" id="COG4976">
    <property type="taxonomic scope" value="Bacteria"/>
</dbReference>
<organism evidence="8 9">
    <name type="scientific">Anaplasma marginale (strain Florida)</name>
    <dbReference type="NCBI Taxonomy" id="320483"/>
    <lineage>
        <taxon>Bacteria</taxon>
        <taxon>Pseudomonadati</taxon>
        <taxon>Pseudomonadota</taxon>
        <taxon>Alphaproteobacteria</taxon>
        <taxon>Rickettsiales</taxon>
        <taxon>Anaplasmataceae</taxon>
        <taxon>Anaplasma</taxon>
    </lineage>
</organism>
<evidence type="ECO:0000256" key="5">
    <source>
        <dbReference type="ARBA" id="ARBA00022803"/>
    </source>
</evidence>
<dbReference type="Proteomes" id="UP000007307">
    <property type="component" value="Chromosome"/>
</dbReference>
<accession>B9KHB2</accession>
<protein>
    <recommendedName>
        <fullName evidence="7">Methyltransferase domain-containing protein</fullName>
    </recommendedName>
</protein>
<dbReference type="PANTHER" id="PTHR43464">
    <property type="entry name" value="METHYLTRANSFERASE"/>
    <property type="match status" value="1"/>
</dbReference>
<reference evidence="8 9" key="1">
    <citation type="journal article" date="2009" name="BMC Genomics">
        <title>Conservation in the face of diversity: multistrain analysis of an intracellular bacterium.</title>
        <authorList>
            <person name="Dark M.J."/>
            <person name="Herndon D.R."/>
            <person name="Kappmeyer L.S."/>
            <person name="Gonzales M.P."/>
            <person name="Nordeen E."/>
            <person name="Palmer G.H."/>
            <person name="Knowles D.P. Jr."/>
            <person name="Brayton K.A."/>
        </authorList>
    </citation>
    <scope>NUCLEOTIDE SEQUENCE [LARGE SCALE GENOMIC DNA]</scope>
    <source>
        <strain evidence="8 9">Florida</strain>
    </source>
</reference>
<dbReference type="EMBL" id="CP001079">
    <property type="protein sequence ID" value="ACM49816.1"/>
    <property type="molecule type" value="Genomic_DNA"/>
</dbReference>
<dbReference type="PROSITE" id="PS50293">
    <property type="entry name" value="TPR_REGION"/>
    <property type="match status" value="1"/>
</dbReference>
<dbReference type="Pfam" id="PF07719">
    <property type="entry name" value="TPR_2"/>
    <property type="match status" value="1"/>
</dbReference>
<keyword evidence="2" id="KW-0808">Transferase</keyword>
<proteinExistence type="predicted"/>
<dbReference type="InterPro" id="IPR019734">
    <property type="entry name" value="TPR_rpt"/>
</dbReference>
<gene>
    <name evidence="8" type="ordered locus">AMF_998</name>
</gene>
<name>B9KHB2_ANAMF</name>
<evidence type="ECO:0000256" key="2">
    <source>
        <dbReference type="ARBA" id="ARBA00022679"/>
    </source>
</evidence>
<dbReference type="GO" id="GO:0032259">
    <property type="term" value="P:methylation"/>
    <property type="evidence" value="ECO:0007669"/>
    <property type="project" value="UniProtKB-KW"/>
</dbReference>
<dbReference type="SUPFAM" id="SSF48452">
    <property type="entry name" value="TPR-like"/>
    <property type="match status" value="1"/>
</dbReference>
<dbReference type="GO" id="GO:0008168">
    <property type="term" value="F:methyltransferase activity"/>
    <property type="evidence" value="ECO:0007669"/>
    <property type="project" value="UniProtKB-KW"/>
</dbReference>
<dbReference type="CDD" id="cd02440">
    <property type="entry name" value="AdoMet_MTases"/>
    <property type="match status" value="1"/>
</dbReference>
<keyword evidence="1" id="KW-0489">Methyltransferase</keyword>
<feature type="repeat" description="TPR" evidence="6">
    <location>
        <begin position="124"/>
        <end position="157"/>
    </location>
</feature>
<keyword evidence="3" id="KW-0949">S-adenosyl-L-methionine</keyword>
<dbReference type="InterPro" id="IPR011990">
    <property type="entry name" value="TPR-like_helical_dom_sf"/>
</dbReference>
<evidence type="ECO:0000256" key="6">
    <source>
        <dbReference type="PROSITE-ProRule" id="PRU00339"/>
    </source>
</evidence>
<dbReference type="SMART" id="SM00028">
    <property type="entry name" value="TPR"/>
    <property type="match status" value="1"/>
</dbReference>
<dbReference type="AlphaFoldDB" id="B9KHB2"/>
<dbReference type="Gene3D" id="3.40.50.150">
    <property type="entry name" value="Vaccinia Virus protein VP39"/>
    <property type="match status" value="1"/>
</dbReference>
<dbReference type="Pfam" id="PF13649">
    <property type="entry name" value="Methyltransf_25"/>
    <property type="match status" value="1"/>
</dbReference>
<sequence>MHTKESFAKTQFCLRTYRRRSRFFGCGEFCLTGYSMRKILSFFGDGLGSLCSRVFCSLPGTGEVAELVRSSRASAMESISSLRDKSKSLLFTNMDLGLYHFYRGNVQDAKARFWLISLVRPKLPDAYYNIGRCHLVLRDIHRAVKSFEKALSLDKSHQESMYYLQKIEAPEKVAEVPENIIRQHFNYTSEYFVEYWLIAQNYRGHEYVRSLVMNFLGDRIAELDVLDLGCGTGVCGQFLKMKGVGRHITGVDISRRMLDIARKCFVNGRQAYNELLCMNMHEFLRDNNKEYDVIILTEVLHYSGKRLGEILEMCSKALAKGGIIVALVREGTGQGYRFVKEGDFFCHSGAYVQQQVEKLGLRLSYVNRCKIYGDRVDGLLFAISHGDDAAAAQRKSGGADAAGAVGTT</sequence>
<dbReference type="SUPFAM" id="SSF53335">
    <property type="entry name" value="S-adenosyl-L-methionine-dependent methyltransferases"/>
    <property type="match status" value="1"/>
</dbReference>
<dbReference type="HOGENOM" id="CLU_810491_0_0_5"/>
<evidence type="ECO:0000259" key="7">
    <source>
        <dbReference type="Pfam" id="PF13649"/>
    </source>
</evidence>
<dbReference type="InterPro" id="IPR013105">
    <property type="entry name" value="TPR_2"/>
</dbReference>
<keyword evidence="9" id="KW-1185">Reference proteome</keyword>
<keyword evidence="4" id="KW-0677">Repeat</keyword>
<evidence type="ECO:0000256" key="1">
    <source>
        <dbReference type="ARBA" id="ARBA00022603"/>
    </source>
</evidence>
<dbReference type="Gene3D" id="1.25.40.10">
    <property type="entry name" value="Tetratricopeptide repeat domain"/>
    <property type="match status" value="1"/>
</dbReference>
<dbReference type="InterPro" id="IPR041698">
    <property type="entry name" value="Methyltransf_25"/>
</dbReference>
<dbReference type="STRING" id="320483.AMF_998"/>
<evidence type="ECO:0000256" key="3">
    <source>
        <dbReference type="ARBA" id="ARBA00022691"/>
    </source>
</evidence>
<dbReference type="InterPro" id="IPR029063">
    <property type="entry name" value="SAM-dependent_MTases_sf"/>
</dbReference>
<dbReference type="PANTHER" id="PTHR43464:SF19">
    <property type="entry name" value="UBIQUINONE BIOSYNTHESIS O-METHYLTRANSFERASE, MITOCHONDRIAL"/>
    <property type="match status" value="1"/>
</dbReference>
<dbReference type="PROSITE" id="PS50005">
    <property type="entry name" value="TPR"/>
    <property type="match status" value="1"/>
</dbReference>